<name>A0A2S9Q5E9_9HYPH</name>
<dbReference type="InterPro" id="IPR014571">
    <property type="entry name" value="UCP032620"/>
</dbReference>
<dbReference type="Proteomes" id="UP000237682">
    <property type="component" value="Unassembled WGS sequence"/>
</dbReference>
<organism evidence="2 3">
    <name type="scientific">Labrys okinawensis</name>
    <dbReference type="NCBI Taxonomy" id="346911"/>
    <lineage>
        <taxon>Bacteria</taxon>
        <taxon>Pseudomonadati</taxon>
        <taxon>Pseudomonadota</taxon>
        <taxon>Alphaproteobacteria</taxon>
        <taxon>Hyphomicrobiales</taxon>
        <taxon>Xanthobacteraceae</taxon>
        <taxon>Labrys</taxon>
    </lineage>
</organism>
<proteinExistence type="predicted"/>
<dbReference type="OrthoDB" id="5497289at2"/>
<accession>A0A2S9Q5E9</accession>
<evidence type="ECO:0000313" key="2">
    <source>
        <dbReference type="EMBL" id="PRH84576.1"/>
    </source>
</evidence>
<dbReference type="PIRSF" id="PIRSF032620">
    <property type="entry name" value="UCP032620"/>
    <property type="match status" value="1"/>
</dbReference>
<dbReference type="RefSeq" id="WP_105864904.1">
    <property type="nucleotide sequence ID" value="NZ_PUEJ01000012.1"/>
</dbReference>
<evidence type="ECO:0000259" key="1">
    <source>
        <dbReference type="Pfam" id="PF10137"/>
    </source>
</evidence>
<gene>
    <name evidence="2" type="ORF">C5L14_25575</name>
</gene>
<keyword evidence="3" id="KW-1185">Reference proteome</keyword>
<dbReference type="AlphaFoldDB" id="A0A2S9Q5E9"/>
<feature type="domain" description="CD-NTase-associated protein 12/Pycsar effector protein TIR" evidence="1">
    <location>
        <begin position="156"/>
        <end position="273"/>
    </location>
</feature>
<dbReference type="Pfam" id="PF10137">
    <property type="entry name" value="CAP12-PCTIR_TIR"/>
    <property type="match status" value="1"/>
</dbReference>
<evidence type="ECO:0000313" key="3">
    <source>
        <dbReference type="Proteomes" id="UP000237682"/>
    </source>
</evidence>
<protein>
    <recommendedName>
        <fullName evidence="1">CD-NTase-associated protein 12/Pycsar effector protein TIR domain-containing protein</fullName>
    </recommendedName>
</protein>
<reference evidence="2 3" key="1">
    <citation type="submission" date="2018-02" db="EMBL/GenBank/DDBJ databases">
        <title>Whole genome sequencing of endophytic bacterium.</title>
        <authorList>
            <person name="Eedara R."/>
            <person name="Podile A.R."/>
        </authorList>
    </citation>
    <scope>NUCLEOTIDE SEQUENCE [LARGE SCALE GENOMIC DNA]</scope>
    <source>
        <strain evidence="2 3">RP1T</strain>
    </source>
</reference>
<sequence>MTLKSAFADLNNAILDLQQADYNTYERPLRKLASALKTEEFRPTSDALSAKVDFDRFLADSDQGGSMMGSASLKWPDDKEQELGLTIALIERGAADPDWFMNFSHHWFYNGNKLISGIQKMTKSVIVPFGRDFKAFVERSAPAMTDVPSTSVDLSKVFVVHGRDNGTKETVARFLEQQGLVPVILHEQPSRGMTIPEKLIANSNVGFAVVLLTPDDLGRARTDAEEKPRARQNVMLELGYFVGRLGRDKVCALLKDSIELPSDYVGVVYVPWDDAGAWKMELAKEMHAAGYDVNFNKVIKGR</sequence>
<comment type="caution">
    <text evidence="2">The sequence shown here is derived from an EMBL/GenBank/DDBJ whole genome shotgun (WGS) entry which is preliminary data.</text>
</comment>
<dbReference type="InterPro" id="IPR019302">
    <property type="entry name" value="CAP12/PCTIR_TIR_dom"/>
</dbReference>
<dbReference type="EMBL" id="PUEJ01000012">
    <property type="protein sequence ID" value="PRH84576.1"/>
    <property type="molecule type" value="Genomic_DNA"/>
</dbReference>
<dbReference type="GO" id="GO:0050135">
    <property type="term" value="F:NADP+ nucleosidase activity"/>
    <property type="evidence" value="ECO:0007669"/>
    <property type="project" value="InterPro"/>
</dbReference>